<evidence type="ECO:0000313" key="2">
    <source>
        <dbReference type="EMBL" id="MDO1445433.1"/>
    </source>
</evidence>
<evidence type="ECO:0000313" key="3">
    <source>
        <dbReference type="Proteomes" id="UP001168528"/>
    </source>
</evidence>
<proteinExistence type="predicted"/>
<dbReference type="Gene3D" id="2.60.40.1190">
    <property type="match status" value="1"/>
</dbReference>
<dbReference type="InterPro" id="IPR010502">
    <property type="entry name" value="Carb-bd_dom_fam9"/>
</dbReference>
<comment type="caution">
    <text evidence="2">The sequence shown here is derived from an EMBL/GenBank/DDBJ whole genome shotgun (WGS) entry which is preliminary data.</text>
</comment>
<dbReference type="SUPFAM" id="SSF49344">
    <property type="entry name" value="CBD9-like"/>
    <property type="match status" value="1"/>
</dbReference>
<dbReference type="RefSeq" id="WP_302036220.1">
    <property type="nucleotide sequence ID" value="NZ_JAUKPO010000001.1"/>
</dbReference>
<keyword evidence="3" id="KW-1185">Reference proteome</keyword>
<feature type="domain" description="Carbohydrate-binding" evidence="1">
    <location>
        <begin position="33"/>
        <end position="222"/>
    </location>
</feature>
<dbReference type="Pfam" id="PF16011">
    <property type="entry name" value="CBM9_2"/>
    <property type="match status" value="1"/>
</dbReference>
<sequence>MNLQVNTSDTANPLEISYLPNKNAALQEINDMLNELPRYKIGIASWPEFSYQPEVHFSAAHDNKHILLKYYVQEQYLQAFYRQTNESVYKDSCVECFISWDDTGYYNFEFNCLGTCLAAFGPNRGNRKSLDAATIAKIQRLSAIHSVFTGNPAEPVHWTMTIKIPLEVFSSHDLQTLSQKKATANFYKCGDAHPQPHYLSWQKINTPAPDFHRPEFFGEIRFV</sequence>
<accession>A0ABT8R2B0</accession>
<reference evidence="2" key="1">
    <citation type="submission" date="2023-07" db="EMBL/GenBank/DDBJ databases">
        <title>The genome sequence of Rhodocytophaga aerolata KACC 12507.</title>
        <authorList>
            <person name="Zhang X."/>
        </authorList>
    </citation>
    <scope>NUCLEOTIDE SEQUENCE</scope>
    <source>
        <strain evidence="2">KACC 12507</strain>
    </source>
</reference>
<protein>
    <submittedName>
        <fullName evidence="2">Carbohydrate-binding family 9-like protein</fullName>
    </submittedName>
</protein>
<dbReference type="EMBL" id="JAUKPO010000001">
    <property type="protein sequence ID" value="MDO1445433.1"/>
    <property type="molecule type" value="Genomic_DNA"/>
</dbReference>
<organism evidence="2 3">
    <name type="scientific">Rhodocytophaga aerolata</name>
    <dbReference type="NCBI Taxonomy" id="455078"/>
    <lineage>
        <taxon>Bacteria</taxon>
        <taxon>Pseudomonadati</taxon>
        <taxon>Bacteroidota</taxon>
        <taxon>Cytophagia</taxon>
        <taxon>Cytophagales</taxon>
        <taxon>Rhodocytophagaceae</taxon>
        <taxon>Rhodocytophaga</taxon>
    </lineage>
</organism>
<dbReference type="Proteomes" id="UP001168528">
    <property type="component" value="Unassembled WGS sequence"/>
</dbReference>
<dbReference type="CDD" id="cd09620">
    <property type="entry name" value="CBM9_like_3"/>
    <property type="match status" value="1"/>
</dbReference>
<evidence type="ECO:0000259" key="1">
    <source>
        <dbReference type="Pfam" id="PF16011"/>
    </source>
</evidence>
<gene>
    <name evidence="2" type="ORF">Q0590_04180</name>
</gene>
<name>A0ABT8R2B0_9BACT</name>